<dbReference type="SMART" id="SM00717">
    <property type="entry name" value="SANT"/>
    <property type="match status" value="1"/>
</dbReference>
<evidence type="ECO:0000256" key="2">
    <source>
        <dbReference type="ARBA" id="ARBA00023015"/>
    </source>
</evidence>
<dbReference type="PROSITE" id="PS51293">
    <property type="entry name" value="SANT"/>
    <property type="match status" value="1"/>
</dbReference>
<dbReference type="Proteomes" id="UP001058974">
    <property type="component" value="Chromosome 2"/>
</dbReference>
<keyword evidence="7" id="KW-1185">Reference proteome</keyword>
<dbReference type="Gramene" id="Psat02G0460500-T1">
    <property type="protein sequence ID" value="KAI5438939.1"/>
    <property type="gene ID" value="KIW84_024605"/>
</dbReference>
<sequence length="114" mass="13543">LINTIYFSFYIFIYFPYHSTIKYRESLIFSSQGNQTQTILSFSHLVQMASWTARQNKLFEEALAIYDRDTPDKWHNVAKVVGKSVEDVKRHYEVLKEDIRRIERGEVPFPYKGS</sequence>
<dbReference type="GO" id="GO:0003700">
    <property type="term" value="F:DNA-binding transcription factor activity"/>
    <property type="evidence" value="ECO:0007669"/>
    <property type="project" value="InterPro"/>
</dbReference>
<reference evidence="6 7" key="1">
    <citation type="journal article" date="2022" name="Nat. Genet.">
        <title>Improved pea reference genome and pan-genome highlight genomic features and evolutionary characteristics.</title>
        <authorList>
            <person name="Yang T."/>
            <person name="Liu R."/>
            <person name="Luo Y."/>
            <person name="Hu S."/>
            <person name="Wang D."/>
            <person name="Wang C."/>
            <person name="Pandey M.K."/>
            <person name="Ge S."/>
            <person name="Xu Q."/>
            <person name="Li N."/>
            <person name="Li G."/>
            <person name="Huang Y."/>
            <person name="Saxena R.K."/>
            <person name="Ji Y."/>
            <person name="Li M."/>
            <person name="Yan X."/>
            <person name="He Y."/>
            <person name="Liu Y."/>
            <person name="Wang X."/>
            <person name="Xiang C."/>
            <person name="Varshney R.K."/>
            <person name="Ding H."/>
            <person name="Gao S."/>
            <person name="Zong X."/>
        </authorList>
    </citation>
    <scope>NUCLEOTIDE SEQUENCE [LARGE SCALE GENOMIC DNA]</scope>
    <source>
        <strain evidence="6 7">cv. Zhongwan 6</strain>
    </source>
</reference>
<evidence type="ECO:0000313" key="6">
    <source>
        <dbReference type="EMBL" id="KAI5438939.1"/>
    </source>
</evidence>
<evidence type="ECO:0000313" key="7">
    <source>
        <dbReference type="Proteomes" id="UP001058974"/>
    </source>
</evidence>
<gene>
    <name evidence="6" type="ORF">KIW84_024605</name>
</gene>
<dbReference type="Gene3D" id="1.10.10.60">
    <property type="entry name" value="Homeodomain-like"/>
    <property type="match status" value="1"/>
</dbReference>
<evidence type="ECO:0000256" key="1">
    <source>
        <dbReference type="ARBA" id="ARBA00004123"/>
    </source>
</evidence>
<comment type="caution">
    <text evidence="6">The sequence shown here is derived from an EMBL/GenBank/DDBJ whole genome shotgun (WGS) entry which is preliminary data.</text>
</comment>
<comment type="subcellular location">
    <subcellularLocation>
        <location evidence="1">Nucleus</location>
    </subcellularLocation>
</comment>
<dbReference type="FunFam" id="1.10.10.60:FF:000154">
    <property type="entry name" value="Transcription factor SRM1"/>
    <property type="match status" value="1"/>
</dbReference>
<feature type="non-terminal residue" evidence="6">
    <location>
        <position position="1"/>
    </location>
</feature>
<name>A0A9D5BCZ0_PEA</name>
<dbReference type="InterPro" id="IPR001005">
    <property type="entry name" value="SANT/Myb"/>
</dbReference>
<proteinExistence type="predicted"/>
<evidence type="ECO:0000256" key="3">
    <source>
        <dbReference type="ARBA" id="ARBA00023163"/>
    </source>
</evidence>
<organism evidence="6 7">
    <name type="scientific">Pisum sativum</name>
    <name type="common">Garden pea</name>
    <name type="synonym">Lathyrus oleraceus</name>
    <dbReference type="NCBI Taxonomy" id="3888"/>
    <lineage>
        <taxon>Eukaryota</taxon>
        <taxon>Viridiplantae</taxon>
        <taxon>Streptophyta</taxon>
        <taxon>Embryophyta</taxon>
        <taxon>Tracheophyta</taxon>
        <taxon>Spermatophyta</taxon>
        <taxon>Magnoliopsida</taxon>
        <taxon>eudicotyledons</taxon>
        <taxon>Gunneridae</taxon>
        <taxon>Pentapetalae</taxon>
        <taxon>rosids</taxon>
        <taxon>fabids</taxon>
        <taxon>Fabales</taxon>
        <taxon>Fabaceae</taxon>
        <taxon>Papilionoideae</taxon>
        <taxon>50 kb inversion clade</taxon>
        <taxon>NPAAA clade</taxon>
        <taxon>Hologalegina</taxon>
        <taxon>IRL clade</taxon>
        <taxon>Fabeae</taxon>
        <taxon>Lathyrus</taxon>
    </lineage>
</organism>
<dbReference type="CDD" id="cd00167">
    <property type="entry name" value="SANT"/>
    <property type="match status" value="1"/>
</dbReference>
<evidence type="ECO:0000256" key="4">
    <source>
        <dbReference type="ARBA" id="ARBA00023242"/>
    </source>
</evidence>
<dbReference type="InterPro" id="IPR044636">
    <property type="entry name" value="RADIALIS-like"/>
</dbReference>
<evidence type="ECO:0000259" key="5">
    <source>
        <dbReference type="PROSITE" id="PS51293"/>
    </source>
</evidence>
<feature type="domain" description="SANT" evidence="5">
    <location>
        <begin position="46"/>
        <end position="100"/>
    </location>
</feature>
<dbReference type="InterPro" id="IPR009057">
    <property type="entry name" value="Homeodomain-like_sf"/>
</dbReference>
<dbReference type="PANTHER" id="PTHR43952:SF59">
    <property type="entry name" value="MYB FAMILY TRANSCRIPTION FACTOR"/>
    <property type="match status" value="1"/>
</dbReference>
<dbReference type="AlphaFoldDB" id="A0A9D5BCZ0"/>
<dbReference type="InterPro" id="IPR017884">
    <property type="entry name" value="SANT_dom"/>
</dbReference>
<keyword evidence="3" id="KW-0804">Transcription</keyword>
<dbReference type="EMBL" id="JAMSHJ010000002">
    <property type="protein sequence ID" value="KAI5438939.1"/>
    <property type="molecule type" value="Genomic_DNA"/>
</dbReference>
<dbReference type="PANTHER" id="PTHR43952">
    <property type="entry name" value="MYB FAMILY TRANSCRIPTION FACTOR-RELATED"/>
    <property type="match status" value="1"/>
</dbReference>
<keyword evidence="2" id="KW-0805">Transcription regulation</keyword>
<accession>A0A9D5BCZ0</accession>
<keyword evidence="4" id="KW-0539">Nucleus</keyword>
<dbReference type="SUPFAM" id="SSF46689">
    <property type="entry name" value="Homeodomain-like"/>
    <property type="match status" value="1"/>
</dbReference>
<protein>
    <recommendedName>
        <fullName evidence="5">SANT domain-containing protein</fullName>
    </recommendedName>
</protein>
<dbReference type="GO" id="GO:0005634">
    <property type="term" value="C:nucleus"/>
    <property type="evidence" value="ECO:0007669"/>
    <property type="project" value="UniProtKB-SubCell"/>
</dbReference>